<protein>
    <submittedName>
        <fullName evidence="1">Uncharacterized protein</fullName>
    </submittedName>
</protein>
<evidence type="ECO:0000313" key="1">
    <source>
        <dbReference type="EMBL" id="AZQ61081.1"/>
    </source>
</evidence>
<dbReference type="Proteomes" id="UP000267268">
    <property type="component" value="Chromosome 1"/>
</dbReference>
<dbReference type="OrthoDB" id="1093345at2"/>
<dbReference type="EMBL" id="CP034562">
    <property type="protein sequence ID" value="AZQ61081.1"/>
    <property type="molecule type" value="Genomic_DNA"/>
</dbReference>
<proteinExistence type="predicted"/>
<gene>
    <name evidence="1" type="ORF">EI427_02270</name>
</gene>
<keyword evidence="2" id="KW-1185">Reference proteome</keyword>
<dbReference type="KEGG" id="fll:EI427_02270"/>
<sequence length="860" mass="98810">MVSAIKVLDGGTTAFRTLDSLLVIADSAIQNQFLGVKGKVYISVNSTGSKPFSWSVYIPMDERVYLDPFSQLTALKNKSYTRQYKGVDVHEYKLGKQLLSVSKIRNFLVASTDALWIEEAIRNNGEKFYDDYYFGNLNTKLSKVSSGNQLPEGVNVWIRPSSVAHWFKRMTDLGTEHPFPSLEEFSNGMMVKSAVERPNEVRILSYNSLPEDSFQKAVFSSLSNKKDEVYKFMVDDVAFYKRWNSSEIQEFVDNAHNFDPSKERDITENLIQTFKEKGFNSEAFINELNGDIVQATITNVDGGQWEHLYFFQLKEERQFDETINQLRKDYEYENSEKVKLIGRHGFTIYRFPIANLTRVVGGESFSEKHQATYLLRLNNFVITGGDLPTLTQWLDDWLAKRRWTTQKRYQVLINKLVNTPSEASVVFNAESSWAGILHGLSNTYKSYLEKHRQLILSLNFQVWSLSKDRFEIAGLFSGKLREDKPKSSNKILSKTMGDYLQMPPLVYKNLYGEEKGMVLIDKENVLEGYSFTGDTIYYHEFDSIIHAKPVLVWTNNSVPSLFISQNNQVLQIDKNGVYVSGYPVQLPFYSQVEFTNWLPWRVKGSSELLQDTDGIILATDTLGNIYGLDRKGNLKGNWLPQKTLERLVLPPHSFEANGKNFVVTLSELGKLIVFTELGEYVNGFPMLFKEEVSPQLFITEDATLEKSTITFLTSIGDVIEVNGRGEVLRRDKFGDRAYGRSFDLLKDEAKGRSWVIMEQIQGKVTLRDRAGKILFKHSFKEETKAIAQYFDFGIDAEIVAITFPSTRKTYLFYINGKPYLEKPIRNDNEVTMFYNSDIQKFILITSFQKTAEIHTIDRRN</sequence>
<evidence type="ECO:0000313" key="2">
    <source>
        <dbReference type="Proteomes" id="UP000267268"/>
    </source>
</evidence>
<dbReference type="AlphaFoldDB" id="A0A3Q9FJC9"/>
<accession>A0A3Q9FJC9</accession>
<name>A0A3Q9FJC9_9BACT</name>
<reference evidence="1 2" key="1">
    <citation type="submission" date="2018-12" db="EMBL/GenBank/DDBJ databases">
        <title>Flammeovirga pectinis sp. nov., isolated from the gut of the Korean scallop, Patinopecten yessoensis.</title>
        <authorList>
            <person name="Bae J.-W."/>
            <person name="Jeong Y.-S."/>
            <person name="Kang W."/>
        </authorList>
    </citation>
    <scope>NUCLEOTIDE SEQUENCE [LARGE SCALE GENOMIC DNA]</scope>
    <source>
        <strain evidence="1 2">L12M1</strain>
    </source>
</reference>
<organism evidence="1 2">
    <name type="scientific">Flammeovirga pectinis</name>
    <dbReference type="NCBI Taxonomy" id="2494373"/>
    <lineage>
        <taxon>Bacteria</taxon>
        <taxon>Pseudomonadati</taxon>
        <taxon>Bacteroidota</taxon>
        <taxon>Cytophagia</taxon>
        <taxon>Cytophagales</taxon>
        <taxon>Flammeovirgaceae</taxon>
        <taxon>Flammeovirga</taxon>
    </lineage>
</organism>
<dbReference type="RefSeq" id="WP_126611159.1">
    <property type="nucleotide sequence ID" value="NZ_CP034562.1"/>
</dbReference>